<dbReference type="EMBL" id="AP018220">
    <property type="protein sequence ID" value="BAY73449.1"/>
    <property type="molecule type" value="Genomic_DNA"/>
</dbReference>
<evidence type="ECO:0000313" key="2">
    <source>
        <dbReference type="EMBL" id="BAY73449.1"/>
    </source>
</evidence>
<gene>
    <name evidence="2" type="ORF">NIES23_63010</name>
</gene>
<name>A0A1Z4KWX0_ANAVA</name>
<feature type="compositionally biased region" description="Low complexity" evidence="1">
    <location>
        <begin position="142"/>
        <end position="155"/>
    </location>
</feature>
<sequence length="233" mass="25780">MTKRRARLNDDNDPLSSTDKVLAGFEQISKSASQQDKVSTSREADKSTSQQEKLPTSQQSDKLNSKEANKSASQQDISPTNQQSDKSTSQQDVALTTQEADKSASQQDISPTNQQSDKSTSQQDVALTTQEADKSASQQDISPTSQQSDKSTSQQVNIEKVSLRKSTFQISEDVLHQLDKLHLTLQLELGKAHAPYKEVIVEEALVQLLESFNSDRAALIEVLMSRQKSRDKL</sequence>
<geneLocation type="plasmid" evidence="2">
    <name>plasmid4</name>
</geneLocation>
<reference evidence="2 3" key="1">
    <citation type="submission" date="2017-06" db="EMBL/GenBank/DDBJ databases">
        <title>Genome sequencing of cyanobaciteial culture collection at National Institute for Environmental Studies (NIES).</title>
        <authorList>
            <person name="Hirose Y."/>
            <person name="Shimura Y."/>
            <person name="Fujisawa T."/>
            <person name="Nakamura Y."/>
            <person name="Kawachi M."/>
        </authorList>
    </citation>
    <scope>NUCLEOTIDE SEQUENCE [LARGE SCALE GENOMIC DNA]</scope>
    <source>
        <strain evidence="2 3">NIES-23</strain>
        <plasmid evidence="3">Plasmid Plasmid4 dna</plasmid>
    </source>
</reference>
<feature type="compositionally biased region" description="Polar residues" evidence="1">
    <location>
        <begin position="70"/>
        <end position="141"/>
    </location>
</feature>
<organism evidence="2 3">
    <name type="scientific">Trichormus variabilis NIES-23</name>
    <dbReference type="NCBI Taxonomy" id="1973479"/>
    <lineage>
        <taxon>Bacteria</taxon>
        <taxon>Bacillati</taxon>
        <taxon>Cyanobacteriota</taxon>
        <taxon>Cyanophyceae</taxon>
        <taxon>Nostocales</taxon>
        <taxon>Nostocaceae</taxon>
        <taxon>Trichormus</taxon>
    </lineage>
</organism>
<keyword evidence="2" id="KW-0614">Plasmid</keyword>
<accession>A0A1Z4KWX0</accession>
<protein>
    <submittedName>
        <fullName evidence="2">Uncharacterized protein</fullName>
    </submittedName>
</protein>
<feature type="compositionally biased region" description="Polar residues" evidence="1">
    <location>
        <begin position="28"/>
        <end position="38"/>
    </location>
</feature>
<feature type="region of interest" description="Disordered" evidence="1">
    <location>
        <begin position="1"/>
        <end position="156"/>
    </location>
</feature>
<proteinExistence type="predicted"/>
<feature type="compositionally biased region" description="Polar residues" evidence="1">
    <location>
        <begin position="47"/>
        <end position="62"/>
    </location>
</feature>
<dbReference type="Proteomes" id="UP000217507">
    <property type="component" value="Plasmid Plasmid4 dna"/>
</dbReference>
<evidence type="ECO:0000313" key="3">
    <source>
        <dbReference type="Proteomes" id="UP000217507"/>
    </source>
</evidence>
<dbReference type="AlphaFoldDB" id="A0A1Z4KWX0"/>
<evidence type="ECO:0000256" key="1">
    <source>
        <dbReference type="SAM" id="MobiDB-lite"/>
    </source>
</evidence>